<dbReference type="SUPFAM" id="SSF53474">
    <property type="entry name" value="alpha/beta-Hydrolases"/>
    <property type="match status" value="1"/>
</dbReference>
<proteinExistence type="predicted"/>
<dbReference type="InterPro" id="IPR052374">
    <property type="entry name" value="SERAC1"/>
</dbReference>
<keyword evidence="4" id="KW-0256">Endoplasmic reticulum</keyword>
<dbReference type="Proteomes" id="UP000240760">
    <property type="component" value="Unassembled WGS sequence"/>
</dbReference>
<dbReference type="OrthoDB" id="1658288at2759"/>
<dbReference type="Gene3D" id="3.40.50.1820">
    <property type="entry name" value="alpha/beta hydrolase"/>
    <property type="match status" value="1"/>
</dbReference>
<reference evidence="8 9" key="1">
    <citation type="submission" date="2016-07" db="EMBL/GenBank/DDBJ databases">
        <title>Multiple horizontal gene transfer events from other fungi enriched the ability of initially mycotrophic Trichoderma (Ascomycota) to feed on dead plant biomass.</title>
        <authorList>
            <consortium name="DOE Joint Genome Institute"/>
            <person name="Aerts A."/>
            <person name="Atanasova L."/>
            <person name="Chenthamara K."/>
            <person name="Zhang J."/>
            <person name="Grujic M."/>
            <person name="Henrissat B."/>
            <person name="Kuo A."/>
            <person name="Salamov A."/>
            <person name="Lipzen A."/>
            <person name="Labutti K."/>
            <person name="Barry K."/>
            <person name="Miao Y."/>
            <person name="Rahimi M.J."/>
            <person name="Shen Q."/>
            <person name="Grigoriev I.V."/>
            <person name="Kubicek C.P."/>
            <person name="Druzhinina I.S."/>
        </authorList>
    </citation>
    <scope>NUCLEOTIDE SEQUENCE [LARGE SCALE GENOMIC DNA]</scope>
    <source>
        <strain evidence="8 9">ATCC 18648</strain>
    </source>
</reference>
<evidence type="ECO:0000256" key="2">
    <source>
        <dbReference type="ARBA" id="ARBA00004240"/>
    </source>
</evidence>
<name>A0A2T4C637_TRILO</name>
<dbReference type="GO" id="GO:0005783">
    <property type="term" value="C:endoplasmic reticulum"/>
    <property type="evidence" value="ECO:0007669"/>
    <property type="project" value="UniProtKB-SubCell"/>
</dbReference>
<dbReference type="InterPro" id="IPR029058">
    <property type="entry name" value="AB_hydrolase_fold"/>
</dbReference>
<evidence type="ECO:0000256" key="4">
    <source>
        <dbReference type="ARBA" id="ARBA00022824"/>
    </source>
</evidence>
<keyword evidence="6" id="KW-0472">Membrane</keyword>
<evidence type="ECO:0000256" key="6">
    <source>
        <dbReference type="ARBA" id="ARBA00023136"/>
    </source>
</evidence>
<keyword evidence="9" id="KW-1185">Reference proteome</keyword>
<comment type="subcellular location">
    <subcellularLocation>
        <location evidence="2">Endoplasmic reticulum</location>
    </subcellularLocation>
    <subcellularLocation>
        <location evidence="3">Membrane</location>
    </subcellularLocation>
    <subcellularLocation>
        <location evidence="1">Mitochondrion</location>
    </subcellularLocation>
</comment>
<gene>
    <name evidence="8" type="ORF">M440DRAFT_1438697</name>
</gene>
<dbReference type="PANTHER" id="PTHR48182:SF2">
    <property type="entry name" value="PROTEIN SERAC1"/>
    <property type="match status" value="1"/>
</dbReference>
<dbReference type="GO" id="GO:0005739">
    <property type="term" value="C:mitochondrion"/>
    <property type="evidence" value="ECO:0007669"/>
    <property type="project" value="UniProtKB-SubCell"/>
</dbReference>
<evidence type="ECO:0000256" key="3">
    <source>
        <dbReference type="ARBA" id="ARBA00004370"/>
    </source>
</evidence>
<dbReference type="PANTHER" id="PTHR48182">
    <property type="entry name" value="PROTEIN SERAC1"/>
    <property type="match status" value="1"/>
</dbReference>
<keyword evidence="5" id="KW-0496">Mitochondrion</keyword>
<evidence type="ECO:0008006" key="10">
    <source>
        <dbReference type="Google" id="ProtNLM"/>
    </source>
</evidence>
<sequence>MKFDHSAVEENNEQPSKKAPTYRIRGVPNDWDKDKLESFLAERDSSLRPAVRSLAVEFHGRSQTATVLFQHTSCLPPKVPLPGSGGEPHSLTLDHGFLSITSLFSPSQKDHKVDIIATSGLSGHAFGSFKERNGEYMWLRDSLPFAMSDENGKHTARVMIYGYESSLPNSDSFQNLEDLGTALHFTLRMLAVDGTFKPIVFIAHSLGGLVVKQLLISLSNSSDELDNKLRRAVYGIAFFGVPHDGMDIRSLVPMAGDRPNRFLLESIGSYSSQVLSTQQREFTQALGGQGDSEIISFYETRMSPTAVKDSEGRWSMAGEPAVLVSKASATHCRPWENGPEHTCAIHRTHSEMVKFADQDPEFDKVLGRINSLASRAILMRRSM</sequence>
<evidence type="ECO:0000256" key="7">
    <source>
        <dbReference type="SAM" id="MobiDB-lite"/>
    </source>
</evidence>
<evidence type="ECO:0000256" key="5">
    <source>
        <dbReference type="ARBA" id="ARBA00023128"/>
    </source>
</evidence>
<organism evidence="8 9">
    <name type="scientific">Trichoderma longibrachiatum ATCC 18648</name>
    <dbReference type="NCBI Taxonomy" id="983965"/>
    <lineage>
        <taxon>Eukaryota</taxon>
        <taxon>Fungi</taxon>
        <taxon>Dikarya</taxon>
        <taxon>Ascomycota</taxon>
        <taxon>Pezizomycotina</taxon>
        <taxon>Sordariomycetes</taxon>
        <taxon>Hypocreomycetidae</taxon>
        <taxon>Hypocreales</taxon>
        <taxon>Hypocreaceae</taxon>
        <taxon>Trichoderma</taxon>
    </lineage>
</organism>
<dbReference type="EMBL" id="KZ679131">
    <property type="protein sequence ID" value="PTB77013.1"/>
    <property type="molecule type" value="Genomic_DNA"/>
</dbReference>
<evidence type="ECO:0000256" key="1">
    <source>
        <dbReference type="ARBA" id="ARBA00004173"/>
    </source>
</evidence>
<protein>
    <recommendedName>
        <fullName evidence="10">DUF676 domain-containing protein</fullName>
    </recommendedName>
</protein>
<feature type="region of interest" description="Disordered" evidence="7">
    <location>
        <begin position="1"/>
        <end position="27"/>
    </location>
</feature>
<evidence type="ECO:0000313" key="8">
    <source>
        <dbReference type="EMBL" id="PTB77013.1"/>
    </source>
</evidence>
<dbReference type="GO" id="GO:0016020">
    <property type="term" value="C:membrane"/>
    <property type="evidence" value="ECO:0007669"/>
    <property type="project" value="UniProtKB-SubCell"/>
</dbReference>
<evidence type="ECO:0000313" key="9">
    <source>
        <dbReference type="Proteomes" id="UP000240760"/>
    </source>
</evidence>
<accession>A0A2T4C637</accession>
<dbReference type="AlphaFoldDB" id="A0A2T4C637"/>